<feature type="compositionally biased region" description="Basic and acidic residues" evidence="5">
    <location>
        <begin position="282"/>
        <end position="291"/>
    </location>
</feature>
<evidence type="ECO:0000259" key="6">
    <source>
        <dbReference type="PROSITE" id="PS50888"/>
    </source>
</evidence>
<evidence type="ECO:0000256" key="5">
    <source>
        <dbReference type="SAM" id="MobiDB-lite"/>
    </source>
</evidence>
<feature type="region of interest" description="Disordered" evidence="5">
    <location>
        <begin position="179"/>
        <end position="233"/>
    </location>
</feature>
<feature type="region of interest" description="Disordered" evidence="5">
    <location>
        <begin position="445"/>
        <end position="518"/>
    </location>
</feature>
<dbReference type="GO" id="GO:0046983">
    <property type="term" value="F:protein dimerization activity"/>
    <property type="evidence" value="ECO:0007669"/>
    <property type="project" value="InterPro"/>
</dbReference>
<name>A0AAF0J9U1_9BASI</name>
<evidence type="ECO:0000313" key="7">
    <source>
        <dbReference type="EMBL" id="WFD37964.1"/>
    </source>
</evidence>
<gene>
    <name evidence="7" type="ORF">MJAP1_000912</name>
</gene>
<evidence type="ECO:0000256" key="3">
    <source>
        <dbReference type="ARBA" id="ARBA00023163"/>
    </source>
</evidence>
<feature type="compositionally biased region" description="Basic and acidic residues" evidence="5">
    <location>
        <begin position="466"/>
        <end position="479"/>
    </location>
</feature>
<feature type="region of interest" description="Disordered" evidence="5">
    <location>
        <begin position="124"/>
        <end position="155"/>
    </location>
</feature>
<keyword evidence="4" id="KW-0539">Nucleus</keyword>
<keyword evidence="8" id="KW-1185">Reference proteome</keyword>
<dbReference type="EMBL" id="CP119958">
    <property type="protein sequence ID" value="WFD37964.1"/>
    <property type="molecule type" value="Genomic_DNA"/>
</dbReference>
<dbReference type="GO" id="GO:0000978">
    <property type="term" value="F:RNA polymerase II cis-regulatory region sequence-specific DNA binding"/>
    <property type="evidence" value="ECO:0007669"/>
    <property type="project" value="TreeGrafter"/>
</dbReference>
<feature type="compositionally biased region" description="Polar residues" evidence="5">
    <location>
        <begin position="209"/>
        <end position="231"/>
    </location>
</feature>
<dbReference type="Pfam" id="PF00010">
    <property type="entry name" value="HLH"/>
    <property type="match status" value="1"/>
</dbReference>
<dbReference type="AlphaFoldDB" id="A0AAF0J9U1"/>
<feature type="region of interest" description="Disordered" evidence="5">
    <location>
        <begin position="345"/>
        <end position="367"/>
    </location>
</feature>
<dbReference type="SUPFAM" id="SSF47459">
    <property type="entry name" value="HLH, helix-loop-helix DNA-binding domain"/>
    <property type="match status" value="1"/>
</dbReference>
<keyword evidence="3" id="KW-0804">Transcription</keyword>
<feature type="region of interest" description="Disordered" evidence="5">
    <location>
        <begin position="266"/>
        <end position="291"/>
    </location>
</feature>
<organism evidence="7 8">
    <name type="scientific">Malassezia japonica</name>
    <dbReference type="NCBI Taxonomy" id="223818"/>
    <lineage>
        <taxon>Eukaryota</taxon>
        <taxon>Fungi</taxon>
        <taxon>Dikarya</taxon>
        <taxon>Basidiomycota</taxon>
        <taxon>Ustilaginomycotina</taxon>
        <taxon>Malasseziomycetes</taxon>
        <taxon>Malasseziales</taxon>
        <taxon>Malasseziaceae</taxon>
        <taxon>Malassezia</taxon>
    </lineage>
</organism>
<dbReference type="PANTHER" id="PTHR46117">
    <property type="entry name" value="FI24210P1"/>
    <property type="match status" value="1"/>
</dbReference>
<dbReference type="PANTHER" id="PTHR46117:SF3">
    <property type="entry name" value="FI24210P1"/>
    <property type="match status" value="1"/>
</dbReference>
<reference evidence="7" key="1">
    <citation type="submission" date="2023-03" db="EMBL/GenBank/DDBJ databases">
        <title>Mating type loci evolution in Malassezia.</title>
        <authorList>
            <person name="Coelho M.A."/>
        </authorList>
    </citation>
    <scope>NUCLEOTIDE SEQUENCE</scope>
    <source>
        <strain evidence="7">CBS 9431</strain>
    </source>
</reference>
<evidence type="ECO:0000256" key="1">
    <source>
        <dbReference type="ARBA" id="ARBA00004123"/>
    </source>
</evidence>
<protein>
    <recommendedName>
        <fullName evidence="6">BHLH domain-containing protein</fullName>
    </recommendedName>
</protein>
<dbReference type="GO" id="GO:0000981">
    <property type="term" value="F:DNA-binding transcription factor activity, RNA polymerase II-specific"/>
    <property type="evidence" value="ECO:0007669"/>
    <property type="project" value="TreeGrafter"/>
</dbReference>
<sequence length="533" mass="58454">MASSSYIDMDLLLNDDLWGQFHQTPAMHPSEHPVPHPIPVSREMPEVNPGWKAPRDQVSDATRITPMGMSAPATQQPYVYEKEAWPCLEQGTAYSLNHPKGHARQNSHGDMVSNGMHQNMPGMEQYSASSGMPHRPGRQRVASESGATGHGPAMVASESAPAMSHMMNTLPQQWGAPLTQTQSSLGAPRYAGGAHPYAQGRRGDWPGSMSRSQGRSQTSRMRPGRSNSELTECSDLTVDAGDTTHSDGDNGDDVESVRMSLMSINEMEARKLSDKRRKRRESHNAVERRRRDNINSQITELATLLPENMLLDAITTSTQGGNSGSWTFGPDTAVKVAQNRSCFGTWRSVPGKEPEPAPPSLGGEDDNGIPKDSCLNMSSFASFAAELAPVNADNPALAAAQAKPNKGIILRKSVEYIRQLQQFLDMQMNRNSMLEWELRQRYTMQRRPSDTVSPLVADQGSPSSIESHERPDPSQHRETPPTVAAWNMNQKAPAPHQVFNGLPGGITHAPHTFSDDPSVIKLEQEYYAPVPTN</sequence>
<dbReference type="Proteomes" id="UP001217754">
    <property type="component" value="Chromosome 1"/>
</dbReference>
<dbReference type="InterPro" id="IPR011598">
    <property type="entry name" value="bHLH_dom"/>
</dbReference>
<dbReference type="Gene3D" id="4.10.280.10">
    <property type="entry name" value="Helix-loop-helix DNA-binding domain"/>
    <property type="match status" value="1"/>
</dbReference>
<dbReference type="GeneID" id="85224561"/>
<dbReference type="PROSITE" id="PS50888">
    <property type="entry name" value="BHLH"/>
    <property type="match status" value="1"/>
</dbReference>
<dbReference type="InterPro" id="IPR036638">
    <property type="entry name" value="HLH_DNA-bd_sf"/>
</dbReference>
<feature type="domain" description="BHLH" evidence="6">
    <location>
        <begin position="278"/>
        <end position="420"/>
    </location>
</feature>
<comment type="subcellular location">
    <subcellularLocation>
        <location evidence="1">Nucleus</location>
    </subcellularLocation>
</comment>
<dbReference type="SMART" id="SM00353">
    <property type="entry name" value="HLH"/>
    <property type="match status" value="1"/>
</dbReference>
<accession>A0AAF0J9U1</accession>
<dbReference type="RefSeq" id="XP_060120861.1">
    <property type="nucleotide sequence ID" value="XM_060264878.1"/>
</dbReference>
<dbReference type="InterPro" id="IPR051732">
    <property type="entry name" value="USF"/>
</dbReference>
<evidence type="ECO:0000256" key="2">
    <source>
        <dbReference type="ARBA" id="ARBA00023015"/>
    </source>
</evidence>
<evidence type="ECO:0000313" key="8">
    <source>
        <dbReference type="Proteomes" id="UP001217754"/>
    </source>
</evidence>
<evidence type="ECO:0000256" key="4">
    <source>
        <dbReference type="ARBA" id="ARBA00023242"/>
    </source>
</evidence>
<keyword evidence="2" id="KW-0805">Transcription regulation</keyword>
<proteinExistence type="predicted"/>
<dbReference type="GO" id="GO:0005634">
    <property type="term" value="C:nucleus"/>
    <property type="evidence" value="ECO:0007669"/>
    <property type="project" value="UniProtKB-SubCell"/>
</dbReference>